<keyword evidence="5" id="KW-0560">Oxidoreductase</keyword>
<keyword evidence="4 7" id="KW-0479">Metal-binding</keyword>
<evidence type="ECO:0000256" key="5">
    <source>
        <dbReference type="ARBA" id="ARBA00023002"/>
    </source>
</evidence>
<evidence type="ECO:0000256" key="3">
    <source>
        <dbReference type="ARBA" id="ARBA00022617"/>
    </source>
</evidence>
<dbReference type="SUPFAM" id="SSF48264">
    <property type="entry name" value="Cytochrome P450"/>
    <property type="match status" value="1"/>
</dbReference>
<name>A0A428TRW8_9HYPO</name>
<organism evidence="8 9">
    <name type="scientific">Fusarium ambrosium</name>
    <dbReference type="NCBI Taxonomy" id="131363"/>
    <lineage>
        <taxon>Eukaryota</taxon>
        <taxon>Fungi</taxon>
        <taxon>Dikarya</taxon>
        <taxon>Ascomycota</taxon>
        <taxon>Pezizomycotina</taxon>
        <taxon>Sordariomycetes</taxon>
        <taxon>Hypocreomycetidae</taxon>
        <taxon>Hypocreales</taxon>
        <taxon>Nectriaceae</taxon>
        <taxon>Fusarium</taxon>
        <taxon>Fusarium solani species complex</taxon>
    </lineage>
</organism>
<dbReference type="AlphaFoldDB" id="A0A428TRW8"/>
<evidence type="ECO:0000256" key="1">
    <source>
        <dbReference type="ARBA" id="ARBA00001971"/>
    </source>
</evidence>
<dbReference type="CDD" id="cd00448">
    <property type="entry name" value="YjgF_YER057c_UK114_family"/>
    <property type="match status" value="1"/>
</dbReference>
<dbReference type="FunFam" id="3.30.1330.40:FF:000001">
    <property type="entry name" value="L-PSP family endoribonuclease"/>
    <property type="match status" value="1"/>
</dbReference>
<evidence type="ECO:0000313" key="9">
    <source>
        <dbReference type="Proteomes" id="UP000288429"/>
    </source>
</evidence>
<dbReference type="GO" id="GO:0005506">
    <property type="term" value="F:iron ion binding"/>
    <property type="evidence" value="ECO:0007669"/>
    <property type="project" value="InterPro"/>
</dbReference>
<sequence>MPVIIVFALGLGSCLLLVHLFTTYLRLSSIPGPFAAKFTDFWRYRSQNAKGHTQRLLALHRKHGKLVRIGPNHVSISDPAAVPIVYSTNPTWHKGPSYYGAIPVSKNRAVPTIIGMGEAQHTAVRKSVGRAFTTNSLLDYEDSIEATGQDLIKVLSQQHETDIGEWLQFFAMDMLIRIAFSDSLGLLASGNDIDGTLAAVMARFDHWGHWGAVPSADYLFNKSRLATRLKGVGDSPLARVANRMLEARKRDGNKLSYKDLCAKFLEGQAKYPQLVQQDEILGIIMSTIGAGADTTAGTLTYTLYFLSKHPDVREKLMQEIDDNLTAGMLSRMPKWAEVNRMPHLDAVLKESMRLLPIASWGLDRVVPPAGATIAGEFIPGGTIVGCHIDAVHQDQHVYGKDSATFRPERWLQANEDQRRQMGRAFLAFSAGKRTCTGVHIAWLEMKKTLPLLLMHFEVSILPDAVLEGAKANVTIKMDLADPSLDVREGIRVSAVKYPPPVMMKITPRIRVEGTSTNGLYSQAIVVGNMVFLSGVTGVDPATGNLVAGTIADRTTQVFKNISRVLEAAGSSLHKVVRVNIFLTSMSDYAAMNEAYLKVLSQDVKPVRTCVAVKELPRLTDIEIEVTAIL</sequence>
<proteinExistence type="inferred from homology"/>
<dbReference type="PRINTS" id="PR00463">
    <property type="entry name" value="EP450I"/>
</dbReference>
<reference evidence="8 9" key="1">
    <citation type="submission" date="2017-06" db="EMBL/GenBank/DDBJ databases">
        <title>Cmopartive genomic analysis of Ambrosia Fusariam Clade fungi.</title>
        <authorList>
            <person name="Stajich J.E."/>
            <person name="Carrillo J."/>
            <person name="Kijimoto T."/>
            <person name="Eskalen A."/>
            <person name="O'Donnell K."/>
            <person name="Kasson M."/>
        </authorList>
    </citation>
    <scope>NUCLEOTIDE SEQUENCE [LARGE SCALE GENOMIC DNA]</scope>
    <source>
        <strain evidence="8 9">NRRL 20438</strain>
    </source>
</reference>
<dbReference type="CDD" id="cd11060">
    <property type="entry name" value="CYP57A1-like"/>
    <property type="match status" value="1"/>
</dbReference>
<dbReference type="InterPro" id="IPR006175">
    <property type="entry name" value="YjgF/YER057c/UK114"/>
</dbReference>
<comment type="caution">
    <text evidence="8">The sequence shown here is derived from an EMBL/GenBank/DDBJ whole genome shotgun (WGS) entry which is preliminary data.</text>
</comment>
<dbReference type="InterPro" id="IPR050121">
    <property type="entry name" value="Cytochrome_P450_monoxygenase"/>
</dbReference>
<evidence type="ECO:0000313" key="8">
    <source>
        <dbReference type="EMBL" id="RSM04762.1"/>
    </source>
</evidence>
<dbReference type="GO" id="GO:0005739">
    <property type="term" value="C:mitochondrion"/>
    <property type="evidence" value="ECO:0007669"/>
    <property type="project" value="UniProtKB-ARBA"/>
</dbReference>
<dbReference type="PANTHER" id="PTHR24305:SF235">
    <property type="entry name" value="CYTOCHROME P450 MONOOXYGENASE APDB-RELATED"/>
    <property type="match status" value="1"/>
</dbReference>
<dbReference type="Pfam" id="PF01042">
    <property type="entry name" value="Ribonuc_L-PSP"/>
    <property type="match status" value="1"/>
</dbReference>
<dbReference type="SUPFAM" id="SSF55298">
    <property type="entry name" value="YjgF-like"/>
    <property type="match status" value="1"/>
</dbReference>
<comment type="similarity">
    <text evidence="2">Belongs to the RutC family.</text>
</comment>
<dbReference type="EMBL" id="NIZV01000147">
    <property type="protein sequence ID" value="RSM04762.1"/>
    <property type="molecule type" value="Genomic_DNA"/>
</dbReference>
<dbReference type="GO" id="GO:0016705">
    <property type="term" value="F:oxidoreductase activity, acting on paired donors, with incorporation or reduction of molecular oxygen"/>
    <property type="evidence" value="ECO:0007669"/>
    <property type="project" value="InterPro"/>
</dbReference>
<dbReference type="GO" id="GO:0020037">
    <property type="term" value="F:heme binding"/>
    <property type="evidence" value="ECO:0007669"/>
    <property type="project" value="InterPro"/>
</dbReference>
<feature type="binding site" description="axial binding residue" evidence="7">
    <location>
        <position position="435"/>
    </location>
    <ligand>
        <name>heme</name>
        <dbReference type="ChEBI" id="CHEBI:30413"/>
    </ligand>
    <ligandPart>
        <name>Fe</name>
        <dbReference type="ChEBI" id="CHEBI:18248"/>
    </ligandPart>
</feature>
<dbReference type="InterPro" id="IPR001128">
    <property type="entry name" value="Cyt_P450"/>
</dbReference>
<dbReference type="GO" id="GO:0004497">
    <property type="term" value="F:monooxygenase activity"/>
    <property type="evidence" value="ECO:0007669"/>
    <property type="project" value="InterPro"/>
</dbReference>
<dbReference type="Pfam" id="PF00067">
    <property type="entry name" value="p450"/>
    <property type="match status" value="1"/>
</dbReference>
<dbReference type="Gene3D" id="1.10.630.10">
    <property type="entry name" value="Cytochrome P450"/>
    <property type="match status" value="1"/>
</dbReference>
<dbReference type="PANTHER" id="PTHR24305">
    <property type="entry name" value="CYTOCHROME P450"/>
    <property type="match status" value="1"/>
</dbReference>
<dbReference type="InterPro" id="IPR036396">
    <property type="entry name" value="Cyt_P450_sf"/>
</dbReference>
<evidence type="ECO:0000256" key="4">
    <source>
        <dbReference type="ARBA" id="ARBA00022723"/>
    </source>
</evidence>
<evidence type="ECO:0000256" key="7">
    <source>
        <dbReference type="PIRSR" id="PIRSR602401-1"/>
    </source>
</evidence>
<keyword evidence="3 7" id="KW-0349">Heme</keyword>
<accession>A0A428TRW8</accession>
<evidence type="ECO:0000256" key="2">
    <source>
        <dbReference type="ARBA" id="ARBA00010552"/>
    </source>
</evidence>
<dbReference type="NCBIfam" id="TIGR00004">
    <property type="entry name" value="Rid family detoxifying hydrolase"/>
    <property type="match status" value="1"/>
</dbReference>
<evidence type="ECO:0000256" key="6">
    <source>
        <dbReference type="ARBA" id="ARBA00023004"/>
    </source>
</evidence>
<dbReference type="InterPro" id="IPR002401">
    <property type="entry name" value="Cyt_P450_E_grp-I"/>
</dbReference>
<dbReference type="GO" id="GO:0044550">
    <property type="term" value="P:secondary metabolite biosynthetic process"/>
    <property type="evidence" value="ECO:0007669"/>
    <property type="project" value="UniProtKB-ARBA"/>
</dbReference>
<dbReference type="InterPro" id="IPR035959">
    <property type="entry name" value="RutC-like_sf"/>
</dbReference>
<comment type="cofactor">
    <cofactor evidence="1 7">
        <name>heme</name>
        <dbReference type="ChEBI" id="CHEBI:30413"/>
    </cofactor>
</comment>
<dbReference type="Gene3D" id="3.30.1330.40">
    <property type="entry name" value="RutC-like"/>
    <property type="match status" value="1"/>
</dbReference>
<dbReference type="PRINTS" id="PR00385">
    <property type="entry name" value="P450"/>
</dbReference>
<keyword evidence="9" id="KW-1185">Reference proteome</keyword>
<gene>
    <name evidence="8" type="ORF">CDV31_009929</name>
</gene>
<protein>
    <submittedName>
        <fullName evidence="8">Uncharacterized protein</fullName>
    </submittedName>
</protein>
<dbReference type="Proteomes" id="UP000288429">
    <property type="component" value="Unassembled WGS sequence"/>
</dbReference>
<dbReference type="InterPro" id="IPR006056">
    <property type="entry name" value="RidA"/>
</dbReference>
<keyword evidence="6 7" id="KW-0408">Iron</keyword>